<dbReference type="GO" id="GO:0005789">
    <property type="term" value="C:endoplasmic reticulum membrane"/>
    <property type="evidence" value="ECO:0007669"/>
    <property type="project" value="UniProtKB-SubCell"/>
</dbReference>
<dbReference type="AlphaFoldDB" id="A0A6A4HHK9"/>
<dbReference type="EMBL" id="ML769510">
    <property type="protein sequence ID" value="KAE9396657.1"/>
    <property type="molecule type" value="Genomic_DNA"/>
</dbReference>
<dbReference type="EC" id="2.1.1.100" evidence="5"/>
<evidence type="ECO:0000256" key="1">
    <source>
        <dbReference type="ARBA" id="ARBA00004141"/>
    </source>
</evidence>
<keyword evidence="4 5" id="KW-0472">Membrane</keyword>
<keyword evidence="2 5" id="KW-0812">Transmembrane</keyword>
<dbReference type="Pfam" id="PF04140">
    <property type="entry name" value="ICMT"/>
    <property type="match status" value="1"/>
</dbReference>
<keyword evidence="5" id="KW-0949">S-adenosyl-L-methionine</keyword>
<comment type="caution">
    <text evidence="5">Lacks conserved residue(s) required for the propagation of feature annotation.</text>
</comment>
<dbReference type="OrthoDB" id="422086at2759"/>
<evidence type="ECO:0000256" key="4">
    <source>
        <dbReference type="ARBA" id="ARBA00023136"/>
    </source>
</evidence>
<reference evidence="6" key="1">
    <citation type="journal article" date="2019" name="Environ. Microbiol.">
        <title>Fungal ecological strategies reflected in gene transcription - a case study of two litter decomposers.</title>
        <authorList>
            <person name="Barbi F."/>
            <person name="Kohler A."/>
            <person name="Barry K."/>
            <person name="Baskaran P."/>
            <person name="Daum C."/>
            <person name="Fauchery L."/>
            <person name="Ihrmark K."/>
            <person name="Kuo A."/>
            <person name="LaButti K."/>
            <person name="Lipzen A."/>
            <person name="Morin E."/>
            <person name="Grigoriev I.V."/>
            <person name="Henrissat B."/>
            <person name="Lindahl B."/>
            <person name="Martin F."/>
        </authorList>
    </citation>
    <scope>NUCLEOTIDE SEQUENCE</scope>
    <source>
        <strain evidence="6">JB14</strain>
    </source>
</reference>
<dbReference type="Gene3D" id="1.20.120.1630">
    <property type="match status" value="1"/>
</dbReference>
<comment type="subcellular location">
    <subcellularLocation>
        <location evidence="5">Endoplasmic reticulum membrane</location>
        <topology evidence="5">Multi-pass membrane protein</topology>
    </subcellularLocation>
    <subcellularLocation>
        <location evidence="1">Membrane</location>
        <topology evidence="1">Multi-pass membrane protein</topology>
    </subcellularLocation>
</comment>
<evidence type="ECO:0000256" key="2">
    <source>
        <dbReference type="ARBA" id="ARBA00022692"/>
    </source>
</evidence>
<dbReference type="InterPro" id="IPR007269">
    <property type="entry name" value="ICMT_MeTrfase"/>
</dbReference>
<dbReference type="PANTHER" id="PTHR12714:SF9">
    <property type="entry name" value="PROTEIN-S-ISOPRENYLCYSTEINE O-METHYLTRANSFERASE"/>
    <property type="match status" value="1"/>
</dbReference>
<dbReference type="GO" id="GO:0032259">
    <property type="term" value="P:methylation"/>
    <property type="evidence" value="ECO:0007669"/>
    <property type="project" value="UniProtKB-KW"/>
</dbReference>
<feature type="transmembrane region" description="Helical" evidence="5">
    <location>
        <begin position="174"/>
        <end position="196"/>
    </location>
</feature>
<evidence type="ECO:0000313" key="7">
    <source>
        <dbReference type="Proteomes" id="UP000799118"/>
    </source>
</evidence>
<proteinExistence type="inferred from homology"/>
<keyword evidence="5" id="KW-0256">Endoplasmic reticulum</keyword>
<protein>
    <recommendedName>
        <fullName evidence="5">Protein-S-isoprenylcysteine O-methyltransferase</fullName>
        <ecNumber evidence="5">2.1.1.100</ecNumber>
    </recommendedName>
</protein>
<evidence type="ECO:0000256" key="5">
    <source>
        <dbReference type="RuleBase" id="RU362022"/>
    </source>
</evidence>
<dbReference type="GO" id="GO:0004671">
    <property type="term" value="F:protein C-terminal S-isoprenylcysteine carboxyl O-methyltransferase activity"/>
    <property type="evidence" value="ECO:0007669"/>
    <property type="project" value="UniProtKB-EC"/>
</dbReference>
<keyword evidence="5" id="KW-0489">Methyltransferase</keyword>
<keyword evidence="5" id="KW-0808">Transferase</keyword>
<keyword evidence="3 5" id="KW-1133">Transmembrane helix</keyword>
<evidence type="ECO:0000313" key="6">
    <source>
        <dbReference type="EMBL" id="KAE9396657.1"/>
    </source>
</evidence>
<feature type="transmembrane region" description="Helical" evidence="5">
    <location>
        <begin position="53"/>
        <end position="75"/>
    </location>
</feature>
<gene>
    <name evidence="6" type="ORF">BT96DRAFT_100424</name>
</gene>
<keyword evidence="7" id="KW-1185">Reference proteome</keyword>
<accession>A0A6A4HHK9</accession>
<dbReference type="PANTHER" id="PTHR12714">
    <property type="entry name" value="PROTEIN-S ISOPRENYLCYSTEINE O-METHYLTRANSFERASE"/>
    <property type="match status" value="1"/>
</dbReference>
<sequence length="227" mass="25557">MYLLGLHITPFVMEGFIAATTFFSLVYAYNEQIAVAGVAKREGGNIKALPRDFFARIVTPIHFVAMFITPVAYMLGTALNGLEEPEWLARYHLPREWDMSLGEDGKIVVRAAGVIASLAAWKMMSVVFKYLGSQWHYLGLREKPKIVSTGPYAWVRHPLYFGFLAQELTQIPMYWSYAPLIAFAATALALIIKIPIEENIIESDPIIGSEYKAYEQKVTSRVIPGIY</sequence>
<feature type="transmembrane region" description="Helical" evidence="5">
    <location>
        <begin position="6"/>
        <end position="29"/>
    </location>
</feature>
<name>A0A6A4HHK9_9AGAR</name>
<evidence type="ECO:0000256" key="3">
    <source>
        <dbReference type="ARBA" id="ARBA00022989"/>
    </source>
</evidence>
<organism evidence="6 7">
    <name type="scientific">Gymnopus androsaceus JB14</name>
    <dbReference type="NCBI Taxonomy" id="1447944"/>
    <lineage>
        <taxon>Eukaryota</taxon>
        <taxon>Fungi</taxon>
        <taxon>Dikarya</taxon>
        <taxon>Basidiomycota</taxon>
        <taxon>Agaricomycotina</taxon>
        <taxon>Agaricomycetes</taxon>
        <taxon>Agaricomycetidae</taxon>
        <taxon>Agaricales</taxon>
        <taxon>Marasmiineae</taxon>
        <taxon>Omphalotaceae</taxon>
        <taxon>Gymnopus</taxon>
    </lineage>
</organism>
<comment type="catalytic activity">
    <reaction evidence="5">
        <text>[protein]-C-terminal S-[(2E,6E)-farnesyl]-L-cysteine + S-adenosyl-L-methionine = [protein]-C-terminal S-[(2E,6E)-farnesyl]-L-cysteine methyl ester + S-adenosyl-L-homocysteine</text>
        <dbReference type="Rhea" id="RHEA:21672"/>
        <dbReference type="Rhea" id="RHEA-COMP:12125"/>
        <dbReference type="Rhea" id="RHEA-COMP:12126"/>
        <dbReference type="ChEBI" id="CHEBI:57856"/>
        <dbReference type="ChEBI" id="CHEBI:59789"/>
        <dbReference type="ChEBI" id="CHEBI:90510"/>
        <dbReference type="ChEBI" id="CHEBI:90511"/>
        <dbReference type="EC" id="2.1.1.100"/>
    </reaction>
</comment>
<dbReference type="Proteomes" id="UP000799118">
    <property type="component" value="Unassembled WGS sequence"/>
</dbReference>
<comment type="similarity">
    <text evidence="5">Belongs to the class VI-like SAM-binding methyltransferase superfamily. Isoprenylcysteine carboxyl methyltransferase family.</text>
</comment>